<sequence length="408" mass="46549">MYKYWDKKSEEEIKSIVFDALAKNVNYDEQNVLGIPASYLDQNVFSQDASFLKDAPFLSTLIKNPNHIGCHTLGTSEPFFAGTHEIERDLIKICAHDILKGDANEEFDGYVASGGTEANLQAIWIYRNYFNQEKGLKNEEICILTSTDNHYSMDKAGNIFNLPVQKVEVTDVGRFISEKTVQSAIDIQKSKGVKAFIVVANMMTTMFGSVDEPEFFATVLERENLDYFMHVDGAYGGFYFPFSQKEHHLDFRNPHISSVTLDAHKMAQAPYGTGIFVIRKGLMRYANTKEASYVEGEDNTLIGSRSGANAVAVWMILSKYGPFGWMEKVFILQKRTTWMCERLAELKIDYYRHPSSNIITIRSRYVKSEIAQKYGLVPDNHKSPQWNKIVIMDHVTIERLSELLEDLQ</sequence>
<proteinExistence type="inferred from homology"/>
<name>A0A2I0QZG4_9FLAO</name>
<evidence type="ECO:0000256" key="3">
    <source>
        <dbReference type="ARBA" id="ARBA00022793"/>
    </source>
</evidence>
<dbReference type="OrthoDB" id="9803665at2"/>
<evidence type="ECO:0000256" key="7">
    <source>
        <dbReference type="RuleBase" id="RU000382"/>
    </source>
</evidence>
<dbReference type="Proteomes" id="UP000236654">
    <property type="component" value="Unassembled WGS sequence"/>
</dbReference>
<dbReference type="GO" id="GO:0030170">
    <property type="term" value="F:pyridoxal phosphate binding"/>
    <property type="evidence" value="ECO:0007669"/>
    <property type="project" value="InterPro"/>
</dbReference>
<dbReference type="InterPro" id="IPR015421">
    <property type="entry name" value="PyrdxlP-dep_Trfase_major"/>
</dbReference>
<dbReference type="GO" id="GO:0008483">
    <property type="term" value="F:transaminase activity"/>
    <property type="evidence" value="ECO:0007669"/>
    <property type="project" value="UniProtKB-KW"/>
</dbReference>
<dbReference type="RefSeq" id="WP_101335549.1">
    <property type="nucleotide sequence ID" value="NZ_PJNI01000019.1"/>
</dbReference>
<dbReference type="PANTHER" id="PTHR46101">
    <property type="match status" value="1"/>
</dbReference>
<dbReference type="EMBL" id="PJNI01000019">
    <property type="protein sequence ID" value="PKR79723.1"/>
    <property type="molecule type" value="Genomic_DNA"/>
</dbReference>
<comment type="similarity">
    <text evidence="2 7">Belongs to the group II decarboxylase family.</text>
</comment>
<evidence type="ECO:0000256" key="2">
    <source>
        <dbReference type="ARBA" id="ARBA00009533"/>
    </source>
</evidence>
<dbReference type="Gene3D" id="3.40.640.10">
    <property type="entry name" value="Type I PLP-dependent aspartate aminotransferase-like (Major domain)"/>
    <property type="match status" value="1"/>
</dbReference>
<feature type="modified residue" description="N6-(pyridoxal phosphate)lysine" evidence="6">
    <location>
        <position position="265"/>
    </location>
</feature>
<reference evidence="8 9" key="1">
    <citation type="submission" date="2017-12" db="EMBL/GenBank/DDBJ databases">
        <title>The draft genome sequence of Brumimicrobium saltpan LHR20.</title>
        <authorList>
            <person name="Do Z.-J."/>
            <person name="Luo H.-R."/>
        </authorList>
    </citation>
    <scope>NUCLEOTIDE SEQUENCE [LARGE SCALE GENOMIC DNA]</scope>
    <source>
        <strain evidence="8 9">LHR20</strain>
    </source>
</reference>
<keyword evidence="8" id="KW-0808">Transferase</keyword>
<dbReference type="GO" id="GO:0016831">
    <property type="term" value="F:carboxy-lyase activity"/>
    <property type="evidence" value="ECO:0007669"/>
    <property type="project" value="UniProtKB-KW"/>
</dbReference>
<dbReference type="SUPFAM" id="SSF53383">
    <property type="entry name" value="PLP-dependent transferases"/>
    <property type="match status" value="1"/>
</dbReference>
<dbReference type="InterPro" id="IPR015422">
    <property type="entry name" value="PyrdxlP-dep_Trfase_small"/>
</dbReference>
<evidence type="ECO:0000313" key="9">
    <source>
        <dbReference type="Proteomes" id="UP000236654"/>
    </source>
</evidence>
<dbReference type="AlphaFoldDB" id="A0A2I0QZG4"/>
<comment type="cofactor">
    <cofactor evidence="1 6 7">
        <name>pyridoxal 5'-phosphate</name>
        <dbReference type="ChEBI" id="CHEBI:597326"/>
    </cofactor>
</comment>
<evidence type="ECO:0000313" key="8">
    <source>
        <dbReference type="EMBL" id="PKR79723.1"/>
    </source>
</evidence>
<dbReference type="GO" id="GO:0019752">
    <property type="term" value="P:carboxylic acid metabolic process"/>
    <property type="evidence" value="ECO:0007669"/>
    <property type="project" value="InterPro"/>
</dbReference>
<organism evidence="8 9">
    <name type="scientific">Brumimicrobium salinarum</name>
    <dbReference type="NCBI Taxonomy" id="2058658"/>
    <lineage>
        <taxon>Bacteria</taxon>
        <taxon>Pseudomonadati</taxon>
        <taxon>Bacteroidota</taxon>
        <taxon>Flavobacteriia</taxon>
        <taxon>Flavobacteriales</taxon>
        <taxon>Crocinitomicaceae</taxon>
        <taxon>Brumimicrobium</taxon>
    </lineage>
</organism>
<dbReference type="Gene3D" id="3.90.1150.10">
    <property type="entry name" value="Aspartate Aminotransferase, domain 1"/>
    <property type="match status" value="1"/>
</dbReference>
<dbReference type="PANTHER" id="PTHR46101:SF18">
    <property type="entry name" value="HISTIDINE DECARBOXYLASE"/>
    <property type="match status" value="1"/>
</dbReference>
<dbReference type="InterPro" id="IPR002129">
    <property type="entry name" value="PyrdxlP-dep_de-COase"/>
</dbReference>
<accession>A0A2I0QZG4</accession>
<keyword evidence="9" id="KW-1185">Reference proteome</keyword>
<protein>
    <submittedName>
        <fullName evidence="8">Aspartate aminotransferase family protein</fullName>
    </submittedName>
</protein>
<evidence type="ECO:0000256" key="6">
    <source>
        <dbReference type="PIRSR" id="PIRSR602129-50"/>
    </source>
</evidence>
<gene>
    <name evidence="8" type="ORF">CW751_13440</name>
</gene>
<dbReference type="InterPro" id="IPR015424">
    <property type="entry name" value="PyrdxlP-dep_Trfase"/>
</dbReference>
<keyword evidence="8" id="KW-0032">Aminotransferase</keyword>
<evidence type="ECO:0000256" key="1">
    <source>
        <dbReference type="ARBA" id="ARBA00001933"/>
    </source>
</evidence>
<keyword evidence="5 7" id="KW-0456">Lyase</keyword>
<dbReference type="InterPro" id="IPR051151">
    <property type="entry name" value="Group_II_Decarboxylase"/>
</dbReference>
<comment type="caution">
    <text evidence="8">The sequence shown here is derived from an EMBL/GenBank/DDBJ whole genome shotgun (WGS) entry which is preliminary data.</text>
</comment>
<keyword evidence="3" id="KW-0210">Decarboxylase</keyword>
<dbReference type="Pfam" id="PF00282">
    <property type="entry name" value="Pyridoxal_deC"/>
    <property type="match status" value="1"/>
</dbReference>
<keyword evidence="4 6" id="KW-0663">Pyridoxal phosphate</keyword>
<evidence type="ECO:0000256" key="5">
    <source>
        <dbReference type="ARBA" id="ARBA00023239"/>
    </source>
</evidence>
<evidence type="ECO:0000256" key="4">
    <source>
        <dbReference type="ARBA" id="ARBA00022898"/>
    </source>
</evidence>